<dbReference type="Pfam" id="PF04122">
    <property type="entry name" value="CW_binding_2"/>
    <property type="match status" value="3"/>
</dbReference>
<dbReference type="PANTHER" id="PTHR30032:SF8">
    <property type="entry name" value="GERMINATION-SPECIFIC N-ACETYLMURAMOYL-L-ALANINE AMIDASE"/>
    <property type="match status" value="1"/>
</dbReference>
<dbReference type="AlphaFoldDB" id="A0A0U2XTP6"/>
<reference evidence="3" key="1">
    <citation type="submission" date="2016-01" db="EMBL/GenBank/DDBJ databases">
        <title>Complete genome of Planococcus rifietoensis type strain M8.</title>
        <authorList>
            <person name="See-Too W.S."/>
        </authorList>
    </citation>
    <scope>NUCLEOTIDE SEQUENCE [LARGE SCALE GENOMIC DNA]</scope>
    <source>
        <strain evidence="3">M8</strain>
    </source>
</reference>
<organism evidence="3 4">
    <name type="scientific">Planococcus rifietoensis</name>
    <dbReference type="NCBI Taxonomy" id="200991"/>
    <lineage>
        <taxon>Bacteria</taxon>
        <taxon>Bacillati</taxon>
        <taxon>Bacillota</taxon>
        <taxon>Bacilli</taxon>
        <taxon>Bacillales</taxon>
        <taxon>Caryophanaceae</taxon>
        <taxon>Planococcus</taxon>
    </lineage>
</organism>
<dbReference type="InterPro" id="IPR013783">
    <property type="entry name" value="Ig-like_fold"/>
</dbReference>
<dbReference type="PANTHER" id="PTHR30032">
    <property type="entry name" value="N-ACETYLMURAMOYL-L-ALANINE AMIDASE-RELATED"/>
    <property type="match status" value="1"/>
</dbReference>
<feature type="domain" description="Bacterial Ig" evidence="2">
    <location>
        <begin position="392"/>
        <end position="471"/>
    </location>
</feature>
<proteinExistence type="predicted"/>
<dbReference type="OrthoDB" id="2744085at2"/>
<evidence type="ECO:0000313" key="4">
    <source>
        <dbReference type="Proteomes" id="UP000067683"/>
    </source>
</evidence>
<dbReference type="Gene3D" id="3.40.50.12090">
    <property type="match status" value="1"/>
</dbReference>
<dbReference type="KEGG" id="prt:AUC31_15215"/>
<dbReference type="Proteomes" id="UP000067683">
    <property type="component" value="Chromosome"/>
</dbReference>
<dbReference type="InterPro" id="IPR051922">
    <property type="entry name" value="Bact_Sporulation_Assoc"/>
</dbReference>
<feature type="region of interest" description="Disordered" evidence="1">
    <location>
        <begin position="394"/>
        <end position="429"/>
    </location>
</feature>
<dbReference type="EMBL" id="CP013659">
    <property type="protein sequence ID" value="ALS76467.1"/>
    <property type="molecule type" value="Genomic_DNA"/>
</dbReference>
<evidence type="ECO:0000313" key="3">
    <source>
        <dbReference type="EMBL" id="ALS76467.1"/>
    </source>
</evidence>
<feature type="region of interest" description="Disordered" evidence="1">
    <location>
        <begin position="309"/>
        <end position="333"/>
    </location>
</feature>
<dbReference type="InterPro" id="IPR041498">
    <property type="entry name" value="Big_6"/>
</dbReference>
<name>A0A0U2XTP6_9BACL</name>
<dbReference type="InterPro" id="IPR007253">
    <property type="entry name" value="Cell_wall-bd_2"/>
</dbReference>
<gene>
    <name evidence="3" type="ORF">AUC31_15215</name>
</gene>
<dbReference type="NCBIfam" id="NF033510">
    <property type="entry name" value="Ca_tandemer"/>
    <property type="match status" value="3"/>
</dbReference>
<evidence type="ECO:0000259" key="2">
    <source>
        <dbReference type="Pfam" id="PF17936"/>
    </source>
</evidence>
<keyword evidence="4" id="KW-1185">Reference proteome</keyword>
<feature type="compositionally biased region" description="Acidic residues" evidence="1">
    <location>
        <begin position="396"/>
        <end position="406"/>
    </location>
</feature>
<evidence type="ECO:0000256" key="1">
    <source>
        <dbReference type="SAM" id="MobiDB-lite"/>
    </source>
</evidence>
<dbReference type="STRING" id="200991.AUC31_15215"/>
<feature type="compositionally biased region" description="Low complexity" evidence="1">
    <location>
        <begin position="324"/>
        <end position="333"/>
    </location>
</feature>
<feature type="domain" description="Bacterial Ig" evidence="2">
    <location>
        <begin position="309"/>
        <end position="389"/>
    </location>
</feature>
<dbReference type="Gene3D" id="2.60.40.10">
    <property type="entry name" value="Immunoglobulins"/>
    <property type="match status" value="3"/>
</dbReference>
<feature type="domain" description="Bacterial Ig" evidence="2">
    <location>
        <begin position="474"/>
        <end position="552"/>
    </location>
</feature>
<dbReference type="Pfam" id="PF17936">
    <property type="entry name" value="Big_6"/>
    <property type="match status" value="3"/>
</dbReference>
<protein>
    <recommendedName>
        <fullName evidence="2">Bacterial Ig domain-containing protein</fullName>
    </recommendedName>
</protein>
<dbReference type="RefSeq" id="WP_058383169.1">
    <property type="nucleotide sequence ID" value="NZ_CP013659.2"/>
</dbReference>
<accession>A0A0U2XTP6</accession>
<sequence>MKSYSGKRLTLNGSSKLFSVALMAGVLAVSPLSAELSTGKNGISLQQNSAQAAGLADIALLEDQGLRADYNSTTGVLTLDIDGEVLLNVGALNEQYYNFQLPEAFQEILALPNFQDAAQIEYEQRLLLGLIPVNSGTISGDDLEVDPSTGLVSGSSFEALNVSVASTLSAELVIDLNALGEDLPVSDSGELEFFGAVTSSPLVDVFVLTDEGAQASLYNLENTDLSVGTVTDQDTVVEGIKKQGSATEIRVFNGDEEIGSGTVDSDANSPYSVEIPQQQAGTVLTVQAYSSSGDPEGEALEVTVSDVTAPETPDVDGVTDRDTSVTGTGEPGTEVTVTKEDEVIGSGTVDGSGNFEVDIPEQPGGTELGVFLTDDAGLTSEAVVITVEDTIAPDAPDVDDVEEGDTEVTGSGEPGAEVIVTTPDGSYTGEVDEDGNFAVEIPEQEAGTDITVVLEDEDGNASDETVMTVEDVTAPDAPVLDQVTNKSTSVSGTGEAGSTVVIWAGSEELARGEAGSDGAFTLPIDAQDGGTVLTAIAIDNAGNESDEATTTVVKVDAEVTDRIAGSDRYLTAIAISQQGWDASDTVVLATSRNFPDALAGGPLAFQEDAPILLTRPDRLGIETEKEIERLGAEKVILLGSTGAISANVEAELRSMDLTIDRIGGDTRFETATLIAEELESDSAVVANGLNFPDVLSASPYAAKNGVPILLTREDRLPAETEQALDDYSSTHVIGETGVVSEDVFNELPDPTRYGGETRYETGAEIATRLMTGTERAYIATGRDFPDALTGSVLAAKNDSPILLVRPDEIPQATDKLLPNYDDFTIFGGTGAVSDKVKDLLDEELED</sequence>